<keyword evidence="7 13" id="KW-0812">Transmembrane</keyword>
<feature type="transmembrane region" description="Helical" evidence="13">
    <location>
        <begin position="283"/>
        <end position="304"/>
    </location>
</feature>
<gene>
    <name evidence="15" type="ORF">J5474_19960</name>
</gene>
<evidence type="ECO:0000256" key="8">
    <source>
        <dbReference type="ARBA" id="ARBA00022723"/>
    </source>
</evidence>
<comment type="caution">
    <text evidence="15">The sequence shown here is derived from an EMBL/GenBank/DDBJ whole genome shotgun (WGS) entry which is preliminary data.</text>
</comment>
<evidence type="ECO:0000256" key="11">
    <source>
        <dbReference type="ARBA" id="ARBA00023004"/>
    </source>
</evidence>
<dbReference type="NCBIfam" id="TIGR01583">
    <property type="entry name" value="formate-DH-gamm"/>
    <property type="match status" value="1"/>
</dbReference>
<dbReference type="GO" id="GO:0005886">
    <property type="term" value="C:plasma membrane"/>
    <property type="evidence" value="ECO:0007669"/>
    <property type="project" value="UniProtKB-SubCell"/>
</dbReference>
<dbReference type="Proteomes" id="UP000675940">
    <property type="component" value="Unassembled WGS sequence"/>
</dbReference>
<evidence type="ECO:0000259" key="14">
    <source>
        <dbReference type="Pfam" id="PF01292"/>
    </source>
</evidence>
<dbReference type="InterPro" id="IPR051817">
    <property type="entry name" value="FDH_cytochrome_b556_subunit"/>
</dbReference>
<dbReference type="GO" id="GO:0036397">
    <property type="term" value="F:formate dehydrogenase (quinone) activity"/>
    <property type="evidence" value="ECO:0007669"/>
    <property type="project" value="TreeGrafter"/>
</dbReference>
<evidence type="ECO:0000256" key="9">
    <source>
        <dbReference type="ARBA" id="ARBA00022982"/>
    </source>
</evidence>
<dbReference type="GO" id="GO:0009326">
    <property type="term" value="C:formate dehydrogenase complex"/>
    <property type="evidence" value="ECO:0007669"/>
    <property type="project" value="InterPro"/>
</dbReference>
<feature type="transmembrane region" description="Helical" evidence="13">
    <location>
        <begin position="182"/>
        <end position="203"/>
    </location>
</feature>
<dbReference type="GO" id="GO:0046872">
    <property type="term" value="F:metal ion binding"/>
    <property type="evidence" value="ECO:0007669"/>
    <property type="project" value="UniProtKB-KW"/>
</dbReference>
<evidence type="ECO:0000313" key="16">
    <source>
        <dbReference type="Proteomes" id="UP000675940"/>
    </source>
</evidence>
<sequence>MGKRMKTRTGEALVFVLLILVIALTAWWMTPARDVDEVEARLIAARQETGGAQTLEDILRRQEGLPIDDSFRSDNIGGDAVPPPNLAPLGTSSDPDLWRAIRYDRLEDPTVSTHTEVGAVMIQSGGMRWLEFRAGPLRTWGGWLLLGTIGLLGVFFLLRGRVRIEGGRTGKTVTRFMGFERFVHWMTAASFILLAFTGIFTLFGRKFLIPIMGHEANSILLLGSKYIHNNVGWAFMLGVGLIFVLWVWHNIPDKLDIIWFKQFGGIVGNNHPPAKKFNAGQKMIFWSVVLFGGSISLSGLSLLFPMDMPLFNGTFLLLNDLGVPSLLGRDPLPVALAPQEEMQLTQLWHAIVAFVLMAIIIAHIYIGSVGMEGAFEAMGSGEVDENWAEQHHSIWYAKKKAKEAEAPGKAHPAE</sequence>
<feature type="transmembrane region" description="Helical" evidence="13">
    <location>
        <begin position="231"/>
        <end position="251"/>
    </location>
</feature>
<keyword evidence="12 13" id="KW-0472">Membrane</keyword>
<dbReference type="GO" id="GO:0022904">
    <property type="term" value="P:respiratory electron transport chain"/>
    <property type="evidence" value="ECO:0007669"/>
    <property type="project" value="InterPro"/>
</dbReference>
<evidence type="ECO:0000313" key="15">
    <source>
        <dbReference type="EMBL" id="MBP0484755.1"/>
    </source>
</evidence>
<keyword evidence="16" id="KW-1185">Reference proteome</keyword>
<dbReference type="GO" id="GO:0015944">
    <property type="term" value="P:formate oxidation"/>
    <property type="evidence" value="ECO:0007669"/>
    <property type="project" value="TreeGrafter"/>
</dbReference>
<keyword evidence="6" id="KW-0349">Heme</keyword>
<dbReference type="GO" id="GO:0009061">
    <property type="term" value="P:anaerobic respiration"/>
    <property type="evidence" value="ECO:0007669"/>
    <property type="project" value="TreeGrafter"/>
</dbReference>
<dbReference type="AlphaFoldDB" id="A0A940MS00"/>
<name>A0A940MS00_9RHOB</name>
<evidence type="ECO:0000256" key="1">
    <source>
        <dbReference type="ARBA" id="ARBA00001971"/>
    </source>
</evidence>
<keyword evidence="4" id="KW-0813">Transport</keyword>
<keyword evidence="10 13" id="KW-1133">Transmembrane helix</keyword>
<keyword evidence="9" id="KW-0249">Electron transport</keyword>
<keyword evidence="8" id="KW-0479">Metal-binding</keyword>
<dbReference type="Pfam" id="PF01292">
    <property type="entry name" value="Ni_hydr_CYTB"/>
    <property type="match status" value="1"/>
</dbReference>
<dbReference type="SUPFAM" id="SSF81342">
    <property type="entry name" value="Transmembrane di-heme cytochromes"/>
    <property type="match status" value="1"/>
</dbReference>
<comment type="subcellular location">
    <subcellularLocation>
        <location evidence="2">Cell membrane</location>
        <topology evidence="2">Multi-pass membrane protein</topology>
    </subcellularLocation>
</comment>
<accession>A0A940MS00</accession>
<feature type="transmembrane region" description="Helical" evidence="13">
    <location>
        <begin position="12"/>
        <end position="29"/>
    </location>
</feature>
<dbReference type="PANTHER" id="PTHR30074">
    <property type="entry name" value="FORMATE DEHYDROGENASE, NITRATE-INDUCIBLE, CYTOCHROME B556 FDN SUBUNIT"/>
    <property type="match status" value="1"/>
</dbReference>
<dbReference type="InterPro" id="IPR006471">
    <property type="entry name" value="Formate_DH_gsu"/>
</dbReference>
<organism evidence="15 16">
    <name type="scientific">Sagittula salina</name>
    <dbReference type="NCBI Taxonomy" id="2820268"/>
    <lineage>
        <taxon>Bacteria</taxon>
        <taxon>Pseudomonadati</taxon>
        <taxon>Pseudomonadota</taxon>
        <taxon>Alphaproteobacteria</taxon>
        <taxon>Rhodobacterales</taxon>
        <taxon>Roseobacteraceae</taxon>
        <taxon>Sagittula</taxon>
    </lineage>
</organism>
<evidence type="ECO:0000256" key="12">
    <source>
        <dbReference type="ARBA" id="ARBA00023136"/>
    </source>
</evidence>
<evidence type="ECO:0000256" key="2">
    <source>
        <dbReference type="ARBA" id="ARBA00004651"/>
    </source>
</evidence>
<dbReference type="InterPro" id="IPR016174">
    <property type="entry name" value="Di-haem_cyt_TM"/>
</dbReference>
<comment type="cofactor">
    <cofactor evidence="1">
        <name>heme</name>
        <dbReference type="ChEBI" id="CHEBI:30413"/>
    </cofactor>
</comment>
<evidence type="ECO:0000256" key="7">
    <source>
        <dbReference type="ARBA" id="ARBA00022692"/>
    </source>
</evidence>
<feature type="domain" description="Cytochrome b561 bacterial/Ni-hydrogenase" evidence="14">
    <location>
        <begin position="176"/>
        <end position="378"/>
    </location>
</feature>
<evidence type="ECO:0000256" key="3">
    <source>
        <dbReference type="ARBA" id="ARBA00010747"/>
    </source>
</evidence>
<protein>
    <submittedName>
        <fullName evidence="15">Formate dehydrogenase subunit gamma</fullName>
    </submittedName>
</protein>
<dbReference type="GO" id="GO:0008863">
    <property type="term" value="F:formate dehydrogenase (NAD+) activity"/>
    <property type="evidence" value="ECO:0007669"/>
    <property type="project" value="InterPro"/>
</dbReference>
<dbReference type="InterPro" id="IPR011577">
    <property type="entry name" value="Cyt_b561_bac/Ni-Hgenase"/>
</dbReference>
<evidence type="ECO:0000256" key="4">
    <source>
        <dbReference type="ARBA" id="ARBA00022448"/>
    </source>
</evidence>
<evidence type="ECO:0000256" key="5">
    <source>
        <dbReference type="ARBA" id="ARBA00022475"/>
    </source>
</evidence>
<evidence type="ECO:0000256" key="10">
    <source>
        <dbReference type="ARBA" id="ARBA00022989"/>
    </source>
</evidence>
<feature type="transmembrane region" description="Helical" evidence="13">
    <location>
        <begin position="347"/>
        <end position="366"/>
    </location>
</feature>
<evidence type="ECO:0000256" key="13">
    <source>
        <dbReference type="SAM" id="Phobius"/>
    </source>
</evidence>
<comment type="similarity">
    <text evidence="3">Belongs to the formate dehydrogenase gamma subunit family.</text>
</comment>
<feature type="transmembrane region" description="Helical" evidence="13">
    <location>
        <begin position="140"/>
        <end position="162"/>
    </location>
</feature>
<dbReference type="PANTHER" id="PTHR30074:SF6">
    <property type="entry name" value="FORMATE DEHYDROGENASE GAMMA SUBUNIT"/>
    <property type="match status" value="1"/>
</dbReference>
<dbReference type="GO" id="GO:0009055">
    <property type="term" value="F:electron transfer activity"/>
    <property type="evidence" value="ECO:0007669"/>
    <property type="project" value="InterPro"/>
</dbReference>
<reference evidence="15" key="1">
    <citation type="submission" date="2021-03" db="EMBL/GenBank/DDBJ databases">
        <title>Sagittula salina sp. nov. strain M10.9X isolated from the marine waste.</title>
        <authorList>
            <person name="Satari L."/>
            <person name="Molina-Menor E."/>
            <person name="Vidal-Verdu A."/>
            <person name="Pascual J."/>
            <person name="Pereto J."/>
            <person name="Porcar M."/>
        </authorList>
    </citation>
    <scope>NUCLEOTIDE SEQUENCE</scope>
    <source>
        <strain evidence="15">M10.9X</strain>
    </source>
</reference>
<keyword evidence="5" id="KW-1003">Cell membrane</keyword>
<keyword evidence="11" id="KW-0408">Iron</keyword>
<dbReference type="Gene3D" id="1.20.950.20">
    <property type="entry name" value="Transmembrane di-heme cytochromes, Chain C"/>
    <property type="match status" value="1"/>
</dbReference>
<evidence type="ECO:0000256" key="6">
    <source>
        <dbReference type="ARBA" id="ARBA00022617"/>
    </source>
</evidence>
<proteinExistence type="inferred from homology"/>
<dbReference type="EMBL" id="JAGISH010000016">
    <property type="protein sequence ID" value="MBP0484755.1"/>
    <property type="molecule type" value="Genomic_DNA"/>
</dbReference>